<dbReference type="EMBL" id="JAENBO010000007">
    <property type="protein sequence ID" value="MBJ8326481.1"/>
    <property type="molecule type" value="Genomic_DNA"/>
</dbReference>
<evidence type="ECO:0008006" key="3">
    <source>
        <dbReference type="Google" id="ProtNLM"/>
    </source>
</evidence>
<gene>
    <name evidence="1" type="ORF">JHK62_07335</name>
</gene>
<reference evidence="1 2" key="1">
    <citation type="journal article" date="2021" name="Int. J. Syst. Evol. Microbiol.">
        <title>Streptococcus vicugnae sp. nov., isolated from faeces of alpacas (Vicugna pacos) and cattle (Bos taurus), Streptococcus zalophi sp. nov., and Streptococcus pacificus sp. nov., isolated from respiratory tract of California sea lions (Zalophus californianus).</title>
        <authorList>
            <person name="Volokhov D.V."/>
            <person name="Zagorodnyaya T.A."/>
            <person name="Shen Z."/>
            <person name="Blom J."/>
            <person name="Furtak V.A."/>
            <person name="Eisenberg T."/>
            <person name="Fan P."/>
            <person name="Jeong K.C."/>
            <person name="Gao Y."/>
            <person name="Zhang S."/>
            <person name="Amselle M."/>
        </authorList>
    </citation>
    <scope>NUCLEOTIDE SEQUENCE [LARGE SCALE GENOMIC DNA]</scope>
    <source>
        <strain evidence="1 2">CSL7591</strain>
    </source>
</reference>
<comment type="caution">
    <text evidence="1">The sequence shown here is derived from an EMBL/GenBank/DDBJ whole genome shotgun (WGS) entry which is preliminary data.</text>
</comment>
<proteinExistence type="predicted"/>
<organism evidence="1 2">
    <name type="scientific">Streptococcus pacificus</name>
    <dbReference type="NCBI Taxonomy" id="2740577"/>
    <lineage>
        <taxon>Bacteria</taxon>
        <taxon>Bacillati</taxon>
        <taxon>Bacillota</taxon>
        <taxon>Bacilli</taxon>
        <taxon>Lactobacillales</taxon>
        <taxon>Streptococcaceae</taxon>
        <taxon>Streptococcus</taxon>
    </lineage>
</organism>
<protein>
    <recommendedName>
        <fullName evidence="3">DUF4440 domain-containing protein</fullName>
    </recommendedName>
</protein>
<evidence type="ECO:0000313" key="1">
    <source>
        <dbReference type="EMBL" id="MBJ8326481.1"/>
    </source>
</evidence>
<dbReference type="Proteomes" id="UP000653045">
    <property type="component" value="Unassembled WGS sequence"/>
</dbReference>
<keyword evidence="2" id="KW-1185">Reference proteome</keyword>
<evidence type="ECO:0000313" key="2">
    <source>
        <dbReference type="Proteomes" id="UP000653045"/>
    </source>
</evidence>
<dbReference type="InterPro" id="IPR032710">
    <property type="entry name" value="NTF2-like_dom_sf"/>
</dbReference>
<dbReference type="SUPFAM" id="SSF54427">
    <property type="entry name" value="NTF2-like"/>
    <property type="match status" value="1"/>
</dbReference>
<dbReference type="RefSeq" id="WP_199576121.1">
    <property type="nucleotide sequence ID" value="NZ_JAENBO010000007.1"/>
</dbReference>
<accession>A0ABS0ZKJ7</accession>
<name>A0ABS0ZKJ7_9STRE</name>
<sequence length="114" mass="13345">MIEATELLAYEMNHLANDNRRDNTYLSSLHPNYKEFGASGRIFHKRDFEKIDLPESHYQVINYDVLALSETSCLATYQLIDTLTGQKTNRSSIWVIYQDDWKLLFHQGTLVDED</sequence>